<keyword evidence="2" id="KW-1185">Reference proteome</keyword>
<gene>
    <name evidence="1" type="ORF">M0H32_09945</name>
</gene>
<organism evidence="1 2">
    <name type="scientific">Roseibium sediminicola</name>
    <dbReference type="NCBI Taxonomy" id="2933272"/>
    <lineage>
        <taxon>Bacteria</taxon>
        <taxon>Pseudomonadati</taxon>
        <taxon>Pseudomonadota</taxon>
        <taxon>Alphaproteobacteria</taxon>
        <taxon>Hyphomicrobiales</taxon>
        <taxon>Stappiaceae</taxon>
        <taxon>Roseibium</taxon>
    </lineage>
</organism>
<evidence type="ECO:0008006" key="3">
    <source>
        <dbReference type="Google" id="ProtNLM"/>
    </source>
</evidence>
<dbReference type="SUPFAM" id="SSF53850">
    <property type="entry name" value="Periplasmic binding protein-like II"/>
    <property type="match status" value="1"/>
</dbReference>
<accession>A0ABT0GSS0</accession>
<name>A0ABT0GSS0_9HYPH</name>
<proteinExistence type="predicted"/>
<evidence type="ECO:0000313" key="2">
    <source>
        <dbReference type="Proteomes" id="UP001431221"/>
    </source>
</evidence>
<comment type="caution">
    <text evidence="1">The sequence shown here is derived from an EMBL/GenBank/DDBJ whole genome shotgun (WGS) entry which is preliminary data.</text>
</comment>
<evidence type="ECO:0000313" key="1">
    <source>
        <dbReference type="EMBL" id="MCK7612481.1"/>
    </source>
</evidence>
<sequence length="267" mass="29499">MSMIFRFVAFSFVLLTAAFWLVSSTTLLPALAGEAIRLHLSYLPQRLTETSGRQYDLLLDELLDGADVEVVRLVAPLKRTTALFKSDPGSCVFPANVVALNMGDKVSEVMALETVDVVSLRLYTTRKQETGADLNDFAPERVGYIRGSGAIHLLGPKADRFLAINSEEQLIAMLELGRLDAFLGHHPDTALALDKLGKPNALFASPHAFRNLRFPVSFVCHDTKAGHLLKRVLDPRILTLRESGHLRQILGRHAEFPSSQDPEETVN</sequence>
<protein>
    <recommendedName>
        <fullName evidence="3">ABC-type amino acid transport substrate-binding protein</fullName>
    </recommendedName>
</protein>
<dbReference type="RefSeq" id="WP_248153452.1">
    <property type="nucleotide sequence ID" value="NZ_JALNMJ010000005.1"/>
</dbReference>
<dbReference type="EMBL" id="JALNMJ010000005">
    <property type="protein sequence ID" value="MCK7612481.1"/>
    <property type="molecule type" value="Genomic_DNA"/>
</dbReference>
<dbReference type="Proteomes" id="UP001431221">
    <property type="component" value="Unassembled WGS sequence"/>
</dbReference>
<reference evidence="1" key="1">
    <citation type="submission" date="2022-04" db="EMBL/GenBank/DDBJ databases">
        <title>Roseibium sp. CAU 1639 isolated from mud.</title>
        <authorList>
            <person name="Kim W."/>
        </authorList>
    </citation>
    <scope>NUCLEOTIDE SEQUENCE</scope>
    <source>
        <strain evidence="1">CAU 1639</strain>
    </source>
</reference>